<dbReference type="Proteomes" id="UP000024635">
    <property type="component" value="Unassembled WGS sequence"/>
</dbReference>
<dbReference type="GO" id="GO:0009986">
    <property type="term" value="C:cell surface"/>
    <property type="evidence" value="ECO:0007669"/>
    <property type="project" value="InterPro"/>
</dbReference>
<dbReference type="InterPro" id="IPR038479">
    <property type="entry name" value="Transthyretin-like_sf"/>
</dbReference>
<sequence>MQILILLSLVVSSLALLGFGTKQSVAVKGKLICDGKPAVGVKVKLYEKEACMFFVEPISNGTVKNHSMLPLFFEVLDVKMAEGTTDRNGEFLLSGYKTEISTIDPKVNIYHKCNHKGLCYRKFGITIPDDYITKDKKPKKTYDIGVINLANKFTGETTDCIN</sequence>
<accession>A0A016VKA0</accession>
<proteinExistence type="inferred from homology"/>
<comment type="subcellular location">
    <subcellularLocation>
        <location evidence="1">Secreted</location>
    </subcellularLocation>
</comment>
<dbReference type="InterPro" id="IPR001534">
    <property type="entry name" value="Transthyretin-like"/>
</dbReference>
<protein>
    <submittedName>
        <fullName evidence="5">Uncharacterized protein</fullName>
    </submittedName>
</protein>
<dbReference type="PANTHER" id="PTHR21700:SF39">
    <property type="entry name" value="TRANSTHYRETIN-LIKE FAMILY PROTEIN"/>
    <property type="match status" value="1"/>
</dbReference>
<dbReference type="GO" id="GO:0005576">
    <property type="term" value="C:extracellular region"/>
    <property type="evidence" value="ECO:0007669"/>
    <property type="project" value="UniProtKB-SubCell"/>
</dbReference>
<dbReference type="AlphaFoldDB" id="A0A016VKA0"/>
<keyword evidence="3" id="KW-0964">Secreted</keyword>
<organism evidence="5 6">
    <name type="scientific">Ancylostoma ceylanicum</name>
    <dbReference type="NCBI Taxonomy" id="53326"/>
    <lineage>
        <taxon>Eukaryota</taxon>
        <taxon>Metazoa</taxon>
        <taxon>Ecdysozoa</taxon>
        <taxon>Nematoda</taxon>
        <taxon>Chromadorea</taxon>
        <taxon>Rhabditida</taxon>
        <taxon>Rhabditina</taxon>
        <taxon>Rhabditomorpha</taxon>
        <taxon>Strongyloidea</taxon>
        <taxon>Ancylostomatidae</taxon>
        <taxon>Ancylostomatinae</taxon>
        <taxon>Ancylostoma</taxon>
    </lineage>
</organism>
<evidence type="ECO:0000256" key="3">
    <source>
        <dbReference type="ARBA" id="ARBA00022525"/>
    </source>
</evidence>
<dbReference type="Pfam" id="PF01060">
    <property type="entry name" value="TTR-52"/>
    <property type="match status" value="1"/>
</dbReference>
<evidence type="ECO:0000313" key="5">
    <source>
        <dbReference type="EMBL" id="EYC27706.1"/>
    </source>
</evidence>
<evidence type="ECO:0000256" key="4">
    <source>
        <dbReference type="ARBA" id="ARBA00022729"/>
    </source>
</evidence>
<dbReference type="EMBL" id="JARK01001344">
    <property type="protein sequence ID" value="EYC27706.1"/>
    <property type="molecule type" value="Genomic_DNA"/>
</dbReference>
<name>A0A016VKA0_9BILA</name>
<evidence type="ECO:0000256" key="1">
    <source>
        <dbReference type="ARBA" id="ARBA00004613"/>
    </source>
</evidence>
<dbReference type="Gene3D" id="2.60.40.3330">
    <property type="match status" value="1"/>
</dbReference>
<evidence type="ECO:0000256" key="2">
    <source>
        <dbReference type="ARBA" id="ARBA00010112"/>
    </source>
</evidence>
<comment type="similarity">
    <text evidence="2">Belongs to the nematode transthyretin-like family.</text>
</comment>
<reference evidence="6" key="1">
    <citation type="journal article" date="2015" name="Nat. Genet.">
        <title>The genome and transcriptome of the zoonotic hookworm Ancylostoma ceylanicum identify infection-specific gene families.</title>
        <authorList>
            <person name="Schwarz E.M."/>
            <person name="Hu Y."/>
            <person name="Antoshechkin I."/>
            <person name="Miller M.M."/>
            <person name="Sternberg P.W."/>
            <person name="Aroian R.V."/>
        </authorList>
    </citation>
    <scope>NUCLEOTIDE SEQUENCE</scope>
    <source>
        <strain evidence="6">HY135</strain>
    </source>
</reference>
<dbReference type="OrthoDB" id="73919at2759"/>
<comment type="caution">
    <text evidence="5">The sequence shown here is derived from an EMBL/GenBank/DDBJ whole genome shotgun (WGS) entry which is preliminary data.</text>
</comment>
<keyword evidence="4" id="KW-0732">Signal</keyword>
<keyword evidence="6" id="KW-1185">Reference proteome</keyword>
<dbReference type="PANTHER" id="PTHR21700">
    <property type="entry name" value="TRANSTHYRETIN-LIKE FAMILY PROTEIN-RELATED"/>
    <property type="match status" value="1"/>
</dbReference>
<gene>
    <name evidence="5" type="primary">Acey_s0008.g141</name>
    <name evidence="5" type="ORF">Y032_0008g141</name>
</gene>
<evidence type="ECO:0000313" key="6">
    <source>
        <dbReference type="Proteomes" id="UP000024635"/>
    </source>
</evidence>